<comment type="subcellular location">
    <subcellularLocation>
        <location evidence="1">Nucleus</location>
    </subcellularLocation>
</comment>
<evidence type="ECO:0000259" key="10">
    <source>
        <dbReference type="SMART" id="SM00446"/>
    </source>
</evidence>
<reference evidence="11 12" key="1">
    <citation type="journal article" date="2023" name="Arcadia Sci">
        <title>De novo assembly of a long-read Amblyomma americanum tick genome.</title>
        <authorList>
            <person name="Chou S."/>
            <person name="Poskanzer K.E."/>
            <person name="Rollins M."/>
            <person name="Thuy-Boun P.S."/>
        </authorList>
    </citation>
    <scope>NUCLEOTIDE SEQUENCE [LARGE SCALE GENOMIC DNA]</scope>
    <source>
        <strain evidence="11">F_SG_1</strain>
        <tissue evidence="11">Salivary glands</tissue>
    </source>
</reference>
<evidence type="ECO:0000256" key="7">
    <source>
        <dbReference type="ARBA" id="ARBA00024196"/>
    </source>
</evidence>
<evidence type="ECO:0000313" key="12">
    <source>
        <dbReference type="Proteomes" id="UP001321473"/>
    </source>
</evidence>
<keyword evidence="3" id="KW-0747">Spliceosome</keyword>
<feature type="domain" description="U2A'/phosphoprotein 32 family A C-terminal" evidence="10">
    <location>
        <begin position="118"/>
        <end position="136"/>
    </location>
</feature>
<name>A0AAQ4D2S3_AMBAM</name>
<dbReference type="InterPro" id="IPR003603">
    <property type="entry name" value="U2A'_phosphoprotein32A_C"/>
</dbReference>
<evidence type="ECO:0000256" key="3">
    <source>
        <dbReference type="ARBA" id="ARBA00022728"/>
    </source>
</evidence>
<protein>
    <recommendedName>
        <fullName evidence="8">Probable U2 small nuclear ribonucleoprotein A'</fullName>
    </recommendedName>
</protein>
<sequence>MAAQSINPVRDRELDLRGYKIPVIENLGATLDQFDSIDLSDNDIRKLDGFPLLRRLKCLLLNNNRVCRIGENLQEHLPALETLVLTNNQIQNLGDLDPLASIKTLTYLSLMKNPVTVKRHYRSYLIHRIPQLRVIDFRRIKQKERLEAQQLFKGKRGKQLEKEVGTVSGGGPSSRGSASQQPPPPGAGPAPSSTGASRNNQLEALKQAMSRATTLDQVEHLSSALQSGAPLLPSGSKASSSSTRPPGTEDVEMEEFICFRQDKSLSCWWLAKVMYAALSRMRWWLLVVFFYVLAWTA</sequence>
<evidence type="ECO:0000313" key="11">
    <source>
        <dbReference type="EMBL" id="KAK8756763.1"/>
    </source>
</evidence>
<keyword evidence="5" id="KW-0508">mRNA splicing</keyword>
<dbReference type="GO" id="GO:0030620">
    <property type="term" value="F:U2 snRNA binding"/>
    <property type="evidence" value="ECO:0007669"/>
    <property type="project" value="InterPro"/>
</dbReference>
<comment type="caution">
    <text evidence="11">The sequence shown here is derived from an EMBL/GenBank/DDBJ whole genome shotgun (WGS) entry which is preliminary data.</text>
</comment>
<organism evidence="11 12">
    <name type="scientific">Amblyomma americanum</name>
    <name type="common">Lone star tick</name>
    <dbReference type="NCBI Taxonomy" id="6943"/>
    <lineage>
        <taxon>Eukaryota</taxon>
        <taxon>Metazoa</taxon>
        <taxon>Ecdysozoa</taxon>
        <taxon>Arthropoda</taxon>
        <taxon>Chelicerata</taxon>
        <taxon>Arachnida</taxon>
        <taxon>Acari</taxon>
        <taxon>Parasitiformes</taxon>
        <taxon>Ixodida</taxon>
        <taxon>Ixodoidea</taxon>
        <taxon>Ixodidae</taxon>
        <taxon>Amblyomminae</taxon>
        <taxon>Amblyomma</taxon>
    </lineage>
</organism>
<evidence type="ECO:0000256" key="6">
    <source>
        <dbReference type="ARBA" id="ARBA00023242"/>
    </source>
</evidence>
<dbReference type="PANTHER" id="PTHR10552:SF6">
    <property type="entry name" value="U2 SMALL NUCLEAR RIBONUCLEOPROTEIN A"/>
    <property type="match status" value="1"/>
</dbReference>
<dbReference type="GO" id="GO:0005681">
    <property type="term" value="C:spliceosomal complex"/>
    <property type="evidence" value="ECO:0007669"/>
    <property type="project" value="UniProtKB-KW"/>
</dbReference>
<dbReference type="GO" id="GO:0005686">
    <property type="term" value="C:U2 snRNP"/>
    <property type="evidence" value="ECO:0007669"/>
    <property type="project" value="TreeGrafter"/>
</dbReference>
<keyword evidence="6" id="KW-0539">Nucleus</keyword>
<feature type="region of interest" description="Disordered" evidence="9">
    <location>
        <begin position="151"/>
        <end position="197"/>
    </location>
</feature>
<evidence type="ECO:0000256" key="5">
    <source>
        <dbReference type="ARBA" id="ARBA00023187"/>
    </source>
</evidence>
<keyword evidence="2" id="KW-0433">Leucine-rich repeat</keyword>
<evidence type="ECO:0000256" key="8">
    <source>
        <dbReference type="ARBA" id="ARBA00069881"/>
    </source>
</evidence>
<dbReference type="SMART" id="SM00446">
    <property type="entry name" value="LRRcap"/>
    <property type="match status" value="1"/>
</dbReference>
<dbReference type="FunFam" id="3.80.10.10:FF:000026">
    <property type="entry name" value="U2 small nuclear ribonucleoprotein A"/>
    <property type="match status" value="1"/>
</dbReference>
<dbReference type="InterPro" id="IPR044640">
    <property type="entry name" value="RU2A"/>
</dbReference>
<evidence type="ECO:0000256" key="2">
    <source>
        <dbReference type="ARBA" id="ARBA00022614"/>
    </source>
</evidence>
<dbReference type="PROSITE" id="PS51450">
    <property type="entry name" value="LRR"/>
    <property type="match status" value="1"/>
</dbReference>
<dbReference type="Gene3D" id="3.80.10.10">
    <property type="entry name" value="Ribonuclease Inhibitor"/>
    <property type="match status" value="1"/>
</dbReference>
<dbReference type="PANTHER" id="PTHR10552">
    <property type="entry name" value="U2 SMALL NUCLEAR RIBONUCLEOPROTEIN A"/>
    <property type="match status" value="1"/>
</dbReference>
<evidence type="ECO:0000256" key="4">
    <source>
        <dbReference type="ARBA" id="ARBA00022737"/>
    </source>
</evidence>
<accession>A0AAQ4D2S3</accession>
<keyword evidence="4" id="KW-0677">Repeat</keyword>
<dbReference type="Proteomes" id="UP001321473">
    <property type="component" value="Unassembled WGS sequence"/>
</dbReference>
<dbReference type="InterPro" id="IPR001611">
    <property type="entry name" value="Leu-rich_rpt"/>
</dbReference>
<evidence type="ECO:0000256" key="1">
    <source>
        <dbReference type="ARBA" id="ARBA00004123"/>
    </source>
</evidence>
<keyword evidence="12" id="KW-1185">Reference proteome</keyword>
<keyword evidence="3" id="KW-0507">mRNA processing</keyword>
<dbReference type="GO" id="GO:0000398">
    <property type="term" value="P:mRNA splicing, via spliceosome"/>
    <property type="evidence" value="ECO:0007669"/>
    <property type="project" value="InterPro"/>
</dbReference>
<dbReference type="EMBL" id="JARKHS020035916">
    <property type="protein sequence ID" value="KAK8756763.1"/>
    <property type="molecule type" value="Genomic_DNA"/>
</dbReference>
<gene>
    <name evidence="11" type="ORF">V5799_000531</name>
</gene>
<dbReference type="SUPFAM" id="SSF52058">
    <property type="entry name" value="L domain-like"/>
    <property type="match status" value="1"/>
</dbReference>
<dbReference type="AlphaFoldDB" id="A0AAQ4D2S3"/>
<comment type="similarity">
    <text evidence="7">Belongs to the U2 small nuclear ribonucleoprotein A family.</text>
</comment>
<proteinExistence type="inferred from homology"/>
<evidence type="ECO:0000256" key="9">
    <source>
        <dbReference type="SAM" id="MobiDB-lite"/>
    </source>
</evidence>
<dbReference type="Pfam" id="PF14580">
    <property type="entry name" value="LRR_9"/>
    <property type="match status" value="1"/>
</dbReference>
<dbReference type="InterPro" id="IPR032675">
    <property type="entry name" value="LRR_dom_sf"/>
</dbReference>